<dbReference type="InterPro" id="IPR036922">
    <property type="entry name" value="Rieske_2Fe-2S_sf"/>
</dbReference>
<dbReference type="eggNOG" id="COG4638">
    <property type="taxonomic scope" value="Bacteria"/>
</dbReference>
<dbReference type="KEGG" id="cvi:CV_1532"/>
<keyword evidence="3" id="KW-0001">2Fe-2S</keyword>
<dbReference type="PROSITE" id="PS51296">
    <property type="entry name" value="RIESKE"/>
    <property type="match status" value="1"/>
</dbReference>
<keyword evidence="9" id="KW-0223">Dioxygenase</keyword>
<dbReference type="GO" id="GO:0005506">
    <property type="term" value="F:iron ion binding"/>
    <property type="evidence" value="ECO:0007669"/>
    <property type="project" value="InterPro"/>
</dbReference>
<dbReference type="Gene3D" id="2.102.10.10">
    <property type="entry name" value="Rieske [2Fe-2S] iron-sulphur domain"/>
    <property type="match status" value="1"/>
</dbReference>
<keyword evidence="4" id="KW-0479">Metal-binding</keyword>
<dbReference type="EC" id="1.13.11.-" evidence="9"/>
<evidence type="ECO:0000313" key="9">
    <source>
        <dbReference type="EMBL" id="AAQ59207.1"/>
    </source>
</evidence>
<dbReference type="InterPro" id="IPR001663">
    <property type="entry name" value="Rng_hydr_dOase-A"/>
</dbReference>
<dbReference type="STRING" id="243365.CV_1532"/>
<reference evidence="9 10" key="1">
    <citation type="journal article" date="2003" name="Proc. Natl. Acad. Sci. U.S.A.">
        <title>The complete genome sequence of Chromobacterium violaceum reveals remarkable and exploitable bacterial adaptability.</title>
        <authorList>
            <person name="Vasconcelos A.T.R."/>
            <person name="de Almeida D.F."/>
            <person name="Almeida F.C."/>
            <person name="de Almeida L.G.P."/>
            <person name="de Almeida R."/>
            <person name="Goncalves J.A.A."/>
            <person name="Andrade E.M."/>
            <person name="Antonio R.V."/>
            <person name="Araripe J."/>
            <person name="de Araujo M.F.F."/>
            <person name="Filho S.A."/>
            <person name="Azevedo V."/>
            <person name="Batista A.J."/>
            <person name="Bataus L.A.M."/>
            <person name="Batista J.S."/>
            <person name="Belo A."/>
            <person name="vander Berg C."/>
            <person name="Blamey J."/>
            <person name="Bogo M."/>
            <person name="Bonato S."/>
            <person name="Bordignon J."/>
            <person name="Brito C.A."/>
            <person name="Brocchi M."/>
            <person name="Burity H.A."/>
            <person name="Camargo A.A."/>
            <person name="Cardoso D.D.P."/>
            <person name="Carneiro N.P."/>
            <person name="Carraro D.M."/>
            <person name="Carvalho C.M.B."/>
            <person name="Cascardo J.C.M."/>
            <person name="Cavada B.S."/>
            <person name="Chueire L.M.O."/>
            <person name="Pasa T.B.C."/>
            <person name="Duran N."/>
            <person name="Fagundes N."/>
            <person name="Falcao C.L."/>
            <person name="Fantinatti F."/>
            <person name="Farias I.P."/>
            <person name="Felipe M.S.S."/>
            <person name="Ferrari L.P."/>
            <person name="Ferro J.A."/>
            <person name="Ferro M.I.T."/>
            <person name="Franco G.R."/>
            <person name="Freitas N.S.A."/>
            <person name="Furlan L.R."/>
            <person name="Gazzinelli R.T."/>
            <person name="Gomes E.A."/>
            <person name="Goncalves P.R."/>
            <person name="Grangeiro T.B."/>
            <person name="Grattapaglia D."/>
            <person name="Grisard E.C."/>
            <person name="Guimaraes C.T."/>
            <person name="Hanna E.S."/>
            <person name="Hungria M."/>
            <person name="Jardim S.N."/>
            <person name="Laurino J."/>
            <person name="Leoi L.C.T."/>
            <person name="Fassarella L."/>
            <person name="Lima A."/>
            <person name="Loureiro M.F."/>
            <person name="Lyra M.C.P."/>
            <person name="Macedo M."/>
            <person name="Madeira H.M.F."/>
            <person name="Manfio G.P."/>
            <person name="Maranhao A.Q."/>
            <person name="Martins W.S."/>
            <person name="di Mauro S.M.Z."/>
            <person name="de Medeiros S.R.B."/>
            <person name="Meissner R.D.V."/>
            <person name="Menck C.F.M."/>
            <person name="Moreira M.A.M."/>
            <person name="Nascimento F.F."/>
            <person name="Nicolas M.F."/>
            <person name="Oliveira J.G."/>
            <person name="Oliveira S.C."/>
            <person name="Paixao R.F.C."/>
            <person name="Parente J.A."/>
            <person name="Pedrosa F.O."/>
            <person name="Pena S.J.D."/>
            <person name="Perreira J.O."/>
            <person name="Perreira M."/>
            <person name="Pinto L.S.R.C."/>
            <person name="Pinto L.S."/>
            <person name="Porto J.I.R."/>
            <person name="Potrich D.P."/>
            <person name="Neto C.E.R."/>
            <person name="Reis A.M.M."/>
            <person name="Rigo L.U."/>
            <person name="Rondinelli E."/>
            <person name="dos Santos E.B.P."/>
            <person name="Santos F.R."/>
            <person name="Schneider M.P.C."/>
            <person name="Seuanez H.N."/>
            <person name="Silva A.M.R."/>
            <person name="da Silva A.L.C."/>
            <person name="Silva D.W."/>
            <person name="Silva R."/>
            <person name="Simoes I.C."/>
            <person name="Simon D."/>
            <person name="Soares C.M.A."/>
            <person name="Soares R.B.A."/>
            <person name="Souza E.M."/>
            <person name="Souza K.R.L."/>
            <person name="Souza R.C."/>
            <person name="Steffens M.B.R."/>
            <person name="Steindel M."/>
            <person name="Teixeira S.R."/>
            <person name="Urmenyi T."/>
            <person name="Vettore A."/>
            <person name="Wassem R."/>
            <person name="Zaha A."/>
            <person name="Simpson A.J.G."/>
        </authorList>
    </citation>
    <scope>NUCLEOTIDE SEQUENCE [LARGE SCALE GENOMIC DNA]</scope>
    <source>
        <strain evidence="10">ATCC 12472 / DSM 30191 / JCM 1249 / NBRC 12614 / NCIMB 9131 / NCTC 9757</strain>
    </source>
</reference>
<dbReference type="GO" id="GO:0051213">
    <property type="term" value="F:dioxygenase activity"/>
    <property type="evidence" value="ECO:0007669"/>
    <property type="project" value="UniProtKB-KW"/>
</dbReference>
<keyword evidence="10" id="KW-1185">Reference proteome</keyword>
<evidence type="ECO:0000313" key="10">
    <source>
        <dbReference type="Proteomes" id="UP000001424"/>
    </source>
</evidence>
<evidence type="ECO:0000256" key="3">
    <source>
        <dbReference type="ARBA" id="ARBA00022714"/>
    </source>
</evidence>
<evidence type="ECO:0000259" key="8">
    <source>
        <dbReference type="PROSITE" id="PS51296"/>
    </source>
</evidence>
<dbReference type="SUPFAM" id="SSF55961">
    <property type="entry name" value="Bet v1-like"/>
    <property type="match status" value="1"/>
</dbReference>
<evidence type="ECO:0000256" key="2">
    <source>
        <dbReference type="ARBA" id="ARBA00008751"/>
    </source>
</evidence>
<accession>Q7NXU4</accession>
<protein>
    <submittedName>
        <fullName evidence="9">Probable dioxygenase, alpha subunit</fullName>
        <ecNumber evidence="9">1.13.11.-</ecNumber>
    </submittedName>
</protein>
<organism evidence="9 10">
    <name type="scientific">Chromobacterium violaceum (strain ATCC 12472 / DSM 30191 / JCM 1249 / CCUG 213 / NBRC 12614 / NCIMB 9131 / NCTC 9757 / MK)</name>
    <dbReference type="NCBI Taxonomy" id="243365"/>
    <lineage>
        <taxon>Bacteria</taxon>
        <taxon>Pseudomonadati</taxon>
        <taxon>Pseudomonadota</taxon>
        <taxon>Betaproteobacteria</taxon>
        <taxon>Neisseriales</taxon>
        <taxon>Chromobacteriaceae</taxon>
        <taxon>Chromobacterium</taxon>
    </lineage>
</organism>
<dbReference type="Gene3D" id="3.90.380.10">
    <property type="entry name" value="Naphthalene 1,2-dioxygenase Alpha Subunit, Chain A, domain 1"/>
    <property type="match status" value="1"/>
</dbReference>
<evidence type="ECO:0000256" key="7">
    <source>
        <dbReference type="ARBA" id="ARBA00023014"/>
    </source>
</evidence>
<dbReference type="HOGENOM" id="CLU_026244_3_0_4"/>
<keyword evidence="5 9" id="KW-0560">Oxidoreductase</keyword>
<dbReference type="InterPro" id="IPR015879">
    <property type="entry name" value="Ring_hydroxy_dOase_asu_C_dom"/>
</dbReference>
<dbReference type="InterPro" id="IPR017941">
    <property type="entry name" value="Rieske_2Fe-2S"/>
</dbReference>
<evidence type="ECO:0000256" key="1">
    <source>
        <dbReference type="ARBA" id="ARBA00001962"/>
    </source>
</evidence>
<feature type="domain" description="Rieske" evidence="8">
    <location>
        <begin position="45"/>
        <end position="144"/>
    </location>
</feature>
<proteinExistence type="inferred from homology"/>
<gene>
    <name evidence="9" type="ordered locus">CV_1532</name>
</gene>
<dbReference type="DNASU" id="2548633"/>
<keyword evidence="7" id="KW-0411">Iron-sulfur</keyword>
<comment type="cofactor">
    <cofactor evidence="1">
        <name>Fe cation</name>
        <dbReference type="ChEBI" id="CHEBI:24875"/>
    </cofactor>
</comment>
<keyword evidence="6" id="KW-0408">Iron</keyword>
<evidence type="ECO:0000256" key="6">
    <source>
        <dbReference type="ARBA" id="ARBA00023004"/>
    </source>
</evidence>
<dbReference type="CDD" id="cd03469">
    <property type="entry name" value="Rieske_RO_Alpha_N"/>
    <property type="match status" value="1"/>
</dbReference>
<evidence type="ECO:0000256" key="4">
    <source>
        <dbReference type="ARBA" id="ARBA00022723"/>
    </source>
</evidence>
<dbReference type="Proteomes" id="UP000001424">
    <property type="component" value="Chromosome"/>
</dbReference>
<dbReference type="SUPFAM" id="SSF50022">
    <property type="entry name" value="ISP domain"/>
    <property type="match status" value="1"/>
</dbReference>
<dbReference type="Pfam" id="PF00355">
    <property type="entry name" value="Rieske"/>
    <property type="match status" value="1"/>
</dbReference>
<dbReference type="Pfam" id="PF00848">
    <property type="entry name" value="Ring_hydroxyl_A"/>
    <property type="match status" value="1"/>
</dbReference>
<dbReference type="AlphaFoldDB" id="Q7NXU4"/>
<dbReference type="PANTHER" id="PTHR43756">
    <property type="entry name" value="CHOLINE MONOOXYGENASE, CHLOROPLASTIC"/>
    <property type="match status" value="1"/>
</dbReference>
<dbReference type="EMBL" id="AE016825">
    <property type="protein sequence ID" value="AAQ59207.1"/>
    <property type="molecule type" value="Genomic_DNA"/>
</dbReference>
<evidence type="ECO:0000256" key="5">
    <source>
        <dbReference type="ARBA" id="ARBA00023002"/>
    </source>
</evidence>
<sequence>MGIMSDLASAQLLQASAAQLPVYTYFDPAFYAKEQALLFADAPQYYGHELMAPNAGDYHTLEWMGHGKMLKNVDGEIKLISNVCRHRQAIIYKGRGNGNHIVCNLHGWTYDAGGKLVGAPHFPETPCLNLGQTELTRWNGLLFDARRDVAADLATLGVAKHMSFDGYAFHSTHSADYDFNWKTFIEVYSEDYHVDPFHPGLGNFVDCGDLKWEWGDSYHVQTVGVKNRLARAGSKVYGKWHEEVRRRYAEQQPEFGAIWLTYYPNIMVEWYPHVLVVSVVIPRGPEKCTVITEFYYPEDVVWFEPEFIEAEQAAYFETAKEDDEICIRMHEGRKALWMAGVSEVGPYQSPTEEGMQHFHEYYRRLMGSALAG</sequence>
<name>Q7NXU4_CHRVO</name>
<comment type="similarity">
    <text evidence="2">Belongs to the bacterial ring-hydroxylating dioxygenase alpha subunit family.</text>
</comment>
<dbReference type="GO" id="GO:0051537">
    <property type="term" value="F:2 iron, 2 sulfur cluster binding"/>
    <property type="evidence" value="ECO:0007669"/>
    <property type="project" value="UniProtKB-KW"/>
</dbReference>
<dbReference type="PANTHER" id="PTHR43756:SF5">
    <property type="entry name" value="CHOLINE MONOOXYGENASE, CHLOROPLASTIC"/>
    <property type="match status" value="1"/>
</dbReference>
<dbReference type="CDD" id="cd00680">
    <property type="entry name" value="RHO_alpha_C"/>
    <property type="match status" value="1"/>
</dbReference>